<protein>
    <recommendedName>
        <fullName evidence="2">XPA C-terminal domain-containing protein</fullName>
    </recommendedName>
</protein>
<dbReference type="OrthoDB" id="5368863at2759"/>
<feature type="compositionally biased region" description="Polar residues" evidence="1">
    <location>
        <begin position="268"/>
        <end position="277"/>
    </location>
</feature>
<feature type="compositionally biased region" description="Low complexity" evidence="1">
    <location>
        <begin position="240"/>
        <end position="250"/>
    </location>
</feature>
<dbReference type="Proteomes" id="UP000001058">
    <property type="component" value="Unassembled WGS sequence"/>
</dbReference>
<feature type="compositionally biased region" description="Low complexity" evidence="1">
    <location>
        <begin position="258"/>
        <end position="267"/>
    </location>
</feature>
<evidence type="ECO:0000313" key="4">
    <source>
        <dbReference type="Proteomes" id="UP000001058"/>
    </source>
</evidence>
<feature type="region of interest" description="Disordered" evidence="1">
    <location>
        <begin position="223"/>
        <end position="250"/>
    </location>
</feature>
<dbReference type="GeneID" id="9625874"/>
<dbReference type="EMBL" id="GL378357">
    <property type="protein sequence ID" value="EFJ45434.1"/>
    <property type="molecule type" value="Genomic_DNA"/>
</dbReference>
<feature type="region of interest" description="Disordered" evidence="1">
    <location>
        <begin position="99"/>
        <end position="149"/>
    </location>
</feature>
<dbReference type="Pfam" id="PF05181">
    <property type="entry name" value="XPA_C"/>
    <property type="match status" value="1"/>
</dbReference>
<feature type="compositionally biased region" description="Gly residues" evidence="1">
    <location>
        <begin position="187"/>
        <end position="203"/>
    </location>
</feature>
<proteinExistence type="predicted"/>
<feature type="region of interest" description="Disordered" evidence="1">
    <location>
        <begin position="258"/>
        <end position="277"/>
    </location>
</feature>
<feature type="domain" description="XPA C-terminal" evidence="2">
    <location>
        <begin position="43"/>
        <end position="64"/>
    </location>
</feature>
<accession>D8U443</accession>
<keyword evidence="4" id="KW-1185">Reference proteome</keyword>
<evidence type="ECO:0000313" key="3">
    <source>
        <dbReference type="EMBL" id="EFJ45434.1"/>
    </source>
</evidence>
<organism evidence="4">
    <name type="scientific">Volvox carteri f. nagariensis</name>
    <dbReference type="NCBI Taxonomy" id="3068"/>
    <lineage>
        <taxon>Eukaryota</taxon>
        <taxon>Viridiplantae</taxon>
        <taxon>Chlorophyta</taxon>
        <taxon>core chlorophytes</taxon>
        <taxon>Chlorophyceae</taxon>
        <taxon>CS clade</taxon>
        <taxon>Chlamydomonadales</taxon>
        <taxon>Volvocaceae</taxon>
        <taxon>Volvox</taxon>
    </lineage>
</organism>
<dbReference type="KEGG" id="vcn:VOLCADRAFT_94294"/>
<dbReference type="InParanoid" id="D8U443"/>
<sequence length="277" mass="28679">MADGGGFFQASGCETCGNLSFSSEWYQAFGVVLCNHCKRNESLISKDNPQKKTWSAMKLYLRRQAKGGRNGQFPNAVEERACRKHGDLDTVRQLRHDRTQAKAEGWLAKRARGGGPAEDDGDEEEVEGEDEGAEVAGTEREGGGRGGATRVKLSAVAARVRARLASEYESGAAGRQANTGNSNAGGSVSGAGSGGGAGGGDAADGGDVEVLESADDIVMAATEVVGFNSKRRHQQRRTTSRSCSSSSGGSAAVAVAVRAPVVGSPSPKSCSNPTPDR</sequence>
<feature type="compositionally biased region" description="Acidic residues" evidence="1">
    <location>
        <begin position="117"/>
        <end position="133"/>
    </location>
</feature>
<reference evidence="3 4" key="1">
    <citation type="journal article" date="2010" name="Science">
        <title>Genomic analysis of organismal complexity in the multicellular green alga Volvox carteri.</title>
        <authorList>
            <person name="Prochnik S.E."/>
            <person name="Umen J."/>
            <person name="Nedelcu A.M."/>
            <person name="Hallmann A."/>
            <person name="Miller S.M."/>
            <person name="Nishii I."/>
            <person name="Ferris P."/>
            <person name="Kuo A."/>
            <person name="Mitros T."/>
            <person name="Fritz-Laylin L.K."/>
            <person name="Hellsten U."/>
            <person name="Chapman J."/>
            <person name="Simakov O."/>
            <person name="Rensing S.A."/>
            <person name="Terry A."/>
            <person name="Pangilinan J."/>
            <person name="Kapitonov V."/>
            <person name="Jurka J."/>
            <person name="Salamov A."/>
            <person name="Shapiro H."/>
            <person name="Schmutz J."/>
            <person name="Grimwood J."/>
            <person name="Lindquist E."/>
            <person name="Lucas S."/>
            <person name="Grigoriev I.V."/>
            <person name="Schmitt R."/>
            <person name="Kirk D."/>
            <person name="Rokhsar D.S."/>
        </authorList>
    </citation>
    <scope>NUCLEOTIDE SEQUENCE [LARGE SCALE GENOMIC DNA]</scope>
    <source>
        <strain evidence="4">f. Nagariensis / Eve</strain>
    </source>
</reference>
<name>D8U443_VOLCA</name>
<dbReference type="InterPro" id="IPR022656">
    <property type="entry name" value="XPA_C"/>
</dbReference>
<dbReference type="InterPro" id="IPR037129">
    <property type="entry name" value="XPA_sf"/>
</dbReference>
<dbReference type="RefSeq" id="XP_002953461.1">
    <property type="nucleotide sequence ID" value="XM_002953415.1"/>
</dbReference>
<gene>
    <name evidence="3" type="ORF">VOLCADRAFT_94294</name>
</gene>
<dbReference type="AlphaFoldDB" id="D8U443"/>
<dbReference type="Gene3D" id="3.90.530.10">
    <property type="entry name" value="XPA C-terminal domain"/>
    <property type="match status" value="1"/>
</dbReference>
<feature type="compositionally biased region" description="Basic residues" evidence="1">
    <location>
        <begin position="229"/>
        <end position="239"/>
    </location>
</feature>
<feature type="region of interest" description="Disordered" evidence="1">
    <location>
        <begin position="166"/>
        <end position="208"/>
    </location>
</feature>
<evidence type="ECO:0000256" key="1">
    <source>
        <dbReference type="SAM" id="MobiDB-lite"/>
    </source>
</evidence>
<evidence type="ECO:0000259" key="2">
    <source>
        <dbReference type="Pfam" id="PF05181"/>
    </source>
</evidence>